<dbReference type="SUPFAM" id="SSF48371">
    <property type="entry name" value="ARM repeat"/>
    <property type="match status" value="1"/>
</dbReference>
<dbReference type="GO" id="GO:0019903">
    <property type="term" value="F:protein phosphatase binding"/>
    <property type="evidence" value="ECO:0007669"/>
    <property type="project" value="InterPro"/>
</dbReference>
<gene>
    <name evidence="3" type="ORF">LIER_00516</name>
</gene>
<dbReference type="AlphaFoldDB" id="A0AAV3NMD2"/>
<evidence type="ECO:0000256" key="2">
    <source>
        <dbReference type="SAM" id="MobiDB-lite"/>
    </source>
</evidence>
<dbReference type="InterPro" id="IPR016024">
    <property type="entry name" value="ARM-type_fold"/>
</dbReference>
<dbReference type="Proteomes" id="UP001454036">
    <property type="component" value="Unassembled WGS sequence"/>
</dbReference>
<name>A0AAV3NMD2_LITER</name>
<feature type="compositionally biased region" description="Polar residues" evidence="2">
    <location>
        <begin position="595"/>
        <end position="614"/>
    </location>
</feature>
<comment type="similarity">
    <text evidence="1">Belongs to the SAPS family.</text>
</comment>
<dbReference type="PANTHER" id="PTHR12634">
    <property type="entry name" value="SIT4 YEAST -ASSOCIATING PROTEIN-RELATED"/>
    <property type="match status" value="1"/>
</dbReference>
<comment type="caution">
    <text evidence="3">The sequence shown here is derived from an EMBL/GenBank/DDBJ whole genome shotgun (WGS) entry which is preliminary data.</text>
</comment>
<keyword evidence="4" id="KW-1185">Reference proteome</keyword>
<dbReference type="EMBL" id="BAABME010000040">
    <property type="protein sequence ID" value="GAA0138852.1"/>
    <property type="molecule type" value="Genomic_DNA"/>
</dbReference>
<evidence type="ECO:0000313" key="4">
    <source>
        <dbReference type="Proteomes" id="UP001454036"/>
    </source>
</evidence>
<organism evidence="3 4">
    <name type="scientific">Lithospermum erythrorhizon</name>
    <name type="common">Purple gromwell</name>
    <name type="synonym">Lithospermum officinale var. erythrorhizon</name>
    <dbReference type="NCBI Taxonomy" id="34254"/>
    <lineage>
        <taxon>Eukaryota</taxon>
        <taxon>Viridiplantae</taxon>
        <taxon>Streptophyta</taxon>
        <taxon>Embryophyta</taxon>
        <taxon>Tracheophyta</taxon>
        <taxon>Spermatophyta</taxon>
        <taxon>Magnoliopsida</taxon>
        <taxon>eudicotyledons</taxon>
        <taxon>Gunneridae</taxon>
        <taxon>Pentapetalae</taxon>
        <taxon>asterids</taxon>
        <taxon>lamiids</taxon>
        <taxon>Boraginales</taxon>
        <taxon>Boraginaceae</taxon>
        <taxon>Boraginoideae</taxon>
        <taxon>Lithospermeae</taxon>
        <taxon>Lithospermum</taxon>
    </lineage>
</organism>
<sequence length="792" mass="88008">MFWRMTGLSPSSPVDTILDKGNFTLEELLDEDEIIQECKALNGRLINFLRERPQVEQLIRYIVEEVPEDADKTRSVKFPFMACEIFTCEVDIILKALVEDEELMNLLFSFVEPTHPRSTLLAGYFSKVVVCLLLRKTVPLMNYIRAHQDIIKKMADLIGITSIMEVLIRLIGADEHLYINYSDSMQWLEDSNVLEMIVDKFSSSDCPEVHAHAAEILCAMTRYAPPGLASKLSSPSFIGRLFHNVLQDSLPKSVLVNSLSVCISLLDPKRITSGSYYIYNHPMTNSGVTADPEIVSGMLESLGDLLKLLEFSSEDLILLTTYGKLQPPLGKHRLKIVEFISVLATVSSETAEKELIRLGAVNQILELFFQYPYNNFLHHHVERIIQSCLESKNTQFVEHLLQDCNLLGRILEAENNFTLATDTEKPTVPIGDKSPPRIGNIGHLTRIANKLVQFGNNNSDIQAYLQANSEWVDWQTNVLLQRNALENVFNWACGRPTALQDRMRDSDDDDYQDRDYDVAALANNLSQAFRYGIYNNDETDEAQGSLERDDEEVYFDDESAEVVISSLRLEAEQESASLVTNSDWFAFEDKRVVNEPSTASDVSPSPITEGTDGTKSAVEENVGVDEDDVEDRGTTESPELTPAIEVPVQSNLVDVSEEVTAKESPEWVEWRESSEVEPANPSSEVELPNQDIVPAASSDAQPDDVTENKPDSPSAAIGSEIDDKESAGEPSMLAENSSSSVDLQPTESEDNNHSSTEGITPISDKPQADTESSAVSAEADTESSAVAADVKE</sequence>
<dbReference type="InterPro" id="IPR007587">
    <property type="entry name" value="SAPS"/>
</dbReference>
<dbReference type="Pfam" id="PF04499">
    <property type="entry name" value="SAPS"/>
    <property type="match status" value="1"/>
</dbReference>
<proteinExistence type="inferred from homology"/>
<dbReference type="GO" id="GO:0019888">
    <property type="term" value="F:protein phosphatase regulator activity"/>
    <property type="evidence" value="ECO:0007669"/>
    <property type="project" value="TreeGrafter"/>
</dbReference>
<evidence type="ECO:0000313" key="3">
    <source>
        <dbReference type="EMBL" id="GAA0138852.1"/>
    </source>
</evidence>
<protein>
    <submittedName>
        <fullName evidence="3">Phosphatase modulator</fullName>
    </submittedName>
</protein>
<dbReference type="PANTHER" id="PTHR12634:SF37">
    <property type="entry name" value="SIT4 PHOSPHATASE-ASSOCIATED FAMILY PROTEIN"/>
    <property type="match status" value="1"/>
</dbReference>
<evidence type="ECO:0000256" key="1">
    <source>
        <dbReference type="ARBA" id="ARBA00006180"/>
    </source>
</evidence>
<reference evidence="3 4" key="1">
    <citation type="submission" date="2024-01" db="EMBL/GenBank/DDBJ databases">
        <title>The complete chloroplast genome sequence of Lithospermum erythrorhizon: insights into the phylogenetic relationship among Boraginaceae species and the maternal lineages of purple gromwells.</title>
        <authorList>
            <person name="Okada T."/>
            <person name="Watanabe K."/>
        </authorList>
    </citation>
    <scope>NUCLEOTIDE SEQUENCE [LARGE SCALE GENOMIC DNA]</scope>
</reference>
<feature type="region of interest" description="Disordered" evidence="2">
    <location>
        <begin position="595"/>
        <end position="792"/>
    </location>
</feature>
<feature type="compositionally biased region" description="Polar residues" evidence="2">
    <location>
        <begin position="734"/>
        <end position="746"/>
    </location>
</feature>
<accession>A0AAV3NMD2</accession>
<feature type="compositionally biased region" description="Basic and acidic residues" evidence="2">
    <location>
        <begin position="659"/>
        <end position="674"/>
    </location>
</feature>